<dbReference type="OrthoDB" id="3311507at2"/>
<feature type="domain" description="Phage head morphogenesis" evidence="2">
    <location>
        <begin position="8"/>
        <end position="111"/>
    </location>
</feature>
<accession>A0A317DD10</accession>
<dbReference type="RefSeq" id="WP_109803671.1">
    <property type="nucleotide sequence ID" value="NZ_QGKS01000286.1"/>
</dbReference>
<feature type="region of interest" description="Disordered" evidence="1">
    <location>
        <begin position="76"/>
        <end position="99"/>
    </location>
</feature>
<dbReference type="Proteomes" id="UP000246050">
    <property type="component" value="Unassembled WGS sequence"/>
</dbReference>
<protein>
    <recommendedName>
        <fullName evidence="2">Phage head morphogenesis domain-containing protein</fullName>
    </recommendedName>
</protein>
<dbReference type="InterPro" id="IPR006528">
    <property type="entry name" value="Phage_head_morphogenesis_dom"/>
</dbReference>
<dbReference type="Pfam" id="PF04233">
    <property type="entry name" value="Phage_Mu_F"/>
    <property type="match status" value="1"/>
</dbReference>
<comment type="caution">
    <text evidence="3">The sequence shown here is derived from an EMBL/GenBank/DDBJ whole genome shotgun (WGS) entry which is preliminary data.</text>
</comment>
<evidence type="ECO:0000313" key="4">
    <source>
        <dbReference type="Proteomes" id="UP000246050"/>
    </source>
</evidence>
<evidence type="ECO:0000256" key="1">
    <source>
        <dbReference type="SAM" id="MobiDB-lite"/>
    </source>
</evidence>
<sequence length="174" mass="19219">MATRFRPRNGLEQIVAAMVARKVQAITDEVADVARDNAPGTKTWHTFGDEEVRPEHRDAHGQEVPENLRFVVDSPDYDQAHYGAPPKQQLRHPRDRDATPGLTVNCRCQAIEDPAGLSRGIEAHPVEIRVATVVGHVTSVGPRVSDAEFGTAEDDAARYMGRAVQEVAARHRTR</sequence>
<name>A0A317DD10_9ACTN</name>
<dbReference type="AlphaFoldDB" id="A0A317DD10"/>
<dbReference type="EMBL" id="QGKS01000286">
    <property type="protein sequence ID" value="PWR12638.1"/>
    <property type="molecule type" value="Genomic_DNA"/>
</dbReference>
<organism evidence="3 4">
    <name type="scientific">Micromonospora sicca</name>
    <dbReference type="NCBI Taxonomy" id="2202420"/>
    <lineage>
        <taxon>Bacteria</taxon>
        <taxon>Bacillati</taxon>
        <taxon>Actinomycetota</taxon>
        <taxon>Actinomycetes</taxon>
        <taxon>Micromonosporales</taxon>
        <taxon>Micromonosporaceae</taxon>
        <taxon>Micromonospora</taxon>
    </lineage>
</organism>
<proteinExistence type="predicted"/>
<gene>
    <name evidence="3" type="ORF">DKT69_23515</name>
</gene>
<evidence type="ECO:0000313" key="3">
    <source>
        <dbReference type="EMBL" id="PWR12638.1"/>
    </source>
</evidence>
<evidence type="ECO:0000259" key="2">
    <source>
        <dbReference type="Pfam" id="PF04233"/>
    </source>
</evidence>
<reference evidence="3 4" key="1">
    <citation type="submission" date="2018-05" db="EMBL/GenBank/DDBJ databases">
        <title>Micromonosporas from Atacama Desert.</title>
        <authorList>
            <person name="Carro L."/>
            <person name="Golinska P."/>
            <person name="Klenk H.-P."/>
            <person name="Goodfellow M."/>
        </authorList>
    </citation>
    <scope>NUCLEOTIDE SEQUENCE [LARGE SCALE GENOMIC DNA]</scope>
    <source>
        <strain evidence="3 4">4G51</strain>
    </source>
</reference>